<accession>A0ABR7NL30</accession>
<evidence type="ECO:0000313" key="2">
    <source>
        <dbReference type="Proteomes" id="UP000658131"/>
    </source>
</evidence>
<reference evidence="1 2" key="1">
    <citation type="submission" date="2020-08" db="EMBL/GenBank/DDBJ databases">
        <title>Genome public.</title>
        <authorList>
            <person name="Liu C."/>
            <person name="Sun Q."/>
        </authorList>
    </citation>
    <scope>NUCLEOTIDE SEQUENCE [LARGE SCALE GENOMIC DNA]</scope>
    <source>
        <strain evidence="1 2">BX1</strain>
    </source>
</reference>
<name>A0ABR7NL30_9FIRM</name>
<sequence length="65" mass="7639">MNERIANQHPEQNGYSITENGQEYFIFGKNRIKVCEHFAEKGKTFEELICDAIEYEAKNRINSLK</sequence>
<gene>
    <name evidence="1" type="ORF">H8717_11890</name>
</gene>
<comment type="caution">
    <text evidence="1">The sequence shown here is derived from an EMBL/GenBank/DDBJ whole genome shotgun (WGS) entry which is preliminary data.</text>
</comment>
<organism evidence="1 2">
    <name type="scientific">Yanshouia hominis</name>
    <dbReference type="NCBI Taxonomy" id="2763673"/>
    <lineage>
        <taxon>Bacteria</taxon>
        <taxon>Bacillati</taxon>
        <taxon>Bacillota</taxon>
        <taxon>Clostridia</taxon>
        <taxon>Eubacteriales</taxon>
        <taxon>Oscillospiraceae</taxon>
        <taxon>Yanshouia</taxon>
    </lineage>
</organism>
<dbReference type="Proteomes" id="UP000658131">
    <property type="component" value="Unassembled WGS sequence"/>
</dbReference>
<dbReference type="EMBL" id="JACRTB010000021">
    <property type="protein sequence ID" value="MBC8577103.1"/>
    <property type="molecule type" value="Genomic_DNA"/>
</dbReference>
<proteinExistence type="predicted"/>
<dbReference type="RefSeq" id="WP_262400568.1">
    <property type="nucleotide sequence ID" value="NZ_JACRTB010000021.1"/>
</dbReference>
<protein>
    <submittedName>
        <fullName evidence="1">Uncharacterized protein</fullName>
    </submittedName>
</protein>
<evidence type="ECO:0000313" key="1">
    <source>
        <dbReference type="EMBL" id="MBC8577103.1"/>
    </source>
</evidence>
<keyword evidence="2" id="KW-1185">Reference proteome</keyword>